<name>A0A1F5AD33_9BACT</name>
<dbReference type="InterPro" id="IPR005835">
    <property type="entry name" value="NTP_transferase_dom"/>
</dbReference>
<dbReference type="EMBL" id="MEYH01000034">
    <property type="protein sequence ID" value="OGD16411.1"/>
    <property type="molecule type" value="Genomic_DNA"/>
</dbReference>
<dbReference type="PANTHER" id="PTHR42883">
    <property type="entry name" value="GLUCOSE-1-PHOSPHATE THYMIDYLTRANSFERASE"/>
    <property type="match status" value="1"/>
</dbReference>
<reference evidence="2 3" key="1">
    <citation type="journal article" date="2016" name="Nat. Commun.">
        <title>Thousands of microbial genomes shed light on interconnected biogeochemical processes in an aquifer system.</title>
        <authorList>
            <person name="Anantharaman K."/>
            <person name="Brown C.T."/>
            <person name="Hug L.A."/>
            <person name="Sharon I."/>
            <person name="Castelle C.J."/>
            <person name="Probst A.J."/>
            <person name="Thomas B.C."/>
            <person name="Singh A."/>
            <person name="Wilkins M.J."/>
            <person name="Karaoz U."/>
            <person name="Brodie E.L."/>
            <person name="Williams K.H."/>
            <person name="Hubbard S.S."/>
            <person name="Banfield J.F."/>
        </authorList>
    </citation>
    <scope>NUCLEOTIDE SEQUENCE [LARGE SCALE GENOMIC DNA]</scope>
</reference>
<feature type="domain" description="Nucleotidyl transferase" evidence="1">
    <location>
        <begin position="2"/>
        <end position="234"/>
    </location>
</feature>
<evidence type="ECO:0000313" key="2">
    <source>
        <dbReference type="EMBL" id="OGD16411.1"/>
    </source>
</evidence>
<keyword evidence="2" id="KW-0808">Transferase</keyword>
<comment type="caution">
    <text evidence="2">The sequence shown here is derived from an EMBL/GenBank/DDBJ whole genome shotgun (WGS) entry which is preliminary data.</text>
</comment>
<dbReference type="InterPro" id="IPR029044">
    <property type="entry name" value="Nucleotide-diphossugar_trans"/>
</dbReference>
<evidence type="ECO:0000313" key="3">
    <source>
        <dbReference type="Proteomes" id="UP000177701"/>
    </source>
</evidence>
<organism evidence="2 3">
    <name type="scientific">Candidatus Sediminicultor quintus</name>
    <dbReference type="NCBI Taxonomy" id="1797291"/>
    <lineage>
        <taxon>Bacteria</taxon>
        <taxon>Pseudomonadati</taxon>
        <taxon>Atribacterota</taxon>
        <taxon>Candidatus Phoenicimicrobiia</taxon>
        <taxon>Candidatus Pheonicimicrobiales</taxon>
        <taxon>Candidatus Phoenicimicrobiaceae</taxon>
        <taxon>Candidatus Sediminicultor</taxon>
    </lineage>
</organism>
<dbReference type="NCBIfam" id="TIGR01208">
    <property type="entry name" value="rmlA_long"/>
    <property type="match status" value="1"/>
</dbReference>
<proteinExistence type="predicted"/>
<dbReference type="STRING" id="1797291.A2V47_03855"/>
<dbReference type="Proteomes" id="UP000177701">
    <property type="component" value="Unassembled WGS sequence"/>
</dbReference>
<accession>A0A1F5AD33</accession>
<dbReference type="InterPro" id="IPR005908">
    <property type="entry name" value="G1P_thy_trans_l"/>
</dbReference>
<dbReference type="CDD" id="cd04189">
    <property type="entry name" value="G1P_TT_long"/>
    <property type="match status" value="1"/>
</dbReference>
<sequence>MKSIILCAGKGTRLRPLTHTSAKHLIPIANKPVLFYAIEAIKDCGIKDIGIIIGETGEDIKSELRDGSKWGVNISYIEQKEALGLAHAVSVARDFLGEDKFLMYLGDNLLKNGVENYANKFIEENYNAFMLLTEVDNPRQFGVAELEGGIVIRVEEKPKEPVSNLALIGVYFFDKNVYQAIKNIKPSGRGELEITDAIQWMIDKGYKVGAEVIKGWWKDTGKPDDILEANRLILEDIERDISEAKVDEKSEILGRVKIGKGSEITNSKIVGPVIIGEGVRVLDSYVGPFTSLSDRVEIRKSEIECSVVLEGSKLEYIKGRMQSCLIGKGVEIYHSKDLPRVYEFTLGDHSKVGLL</sequence>
<dbReference type="Gene3D" id="3.90.550.10">
    <property type="entry name" value="Spore Coat Polysaccharide Biosynthesis Protein SpsA, Chain A"/>
    <property type="match status" value="1"/>
</dbReference>
<gene>
    <name evidence="2" type="ORF">A2V47_03855</name>
</gene>
<dbReference type="AlphaFoldDB" id="A0A1F5AD33"/>
<dbReference type="Pfam" id="PF00483">
    <property type="entry name" value="NTP_transferase"/>
    <property type="match status" value="1"/>
</dbReference>
<dbReference type="PANTHER" id="PTHR42883:SF2">
    <property type="entry name" value="THYMIDYLYLTRANSFERASE"/>
    <property type="match status" value="1"/>
</dbReference>
<dbReference type="GO" id="GO:0016740">
    <property type="term" value="F:transferase activity"/>
    <property type="evidence" value="ECO:0007669"/>
    <property type="project" value="UniProtKB-KW"/>
</dbReference>
<dbReference type="Gene3D" id="2.160.10.10">
    <property type="entry name" value="Hexapeptide repeat proteins"/>
    <property type="match status" value="1"/>
</dbReference>
<dbReference type="SUPFAM" id="SSF53448">
    <property type="entry name" value="Nucleotide-diphospho-sugar transferases"/>
    <property type="match status" value="1"/>
</dbReference>
<protein>
    <submittedName>
        <fullName evidence="2">Glucose-1-phosphate thymidylyltransferase</fullName>
    </submittedName>
</protein>
<evidence type="ECO:0000259" key="1">
    <source>
        <dbReference type="Pfam" id="PF00483"/>
    </source>
</evidence>